<reference evidence="3 4" key="1">
    <citation type="submission" date="2018-11" db="EMBL/GenBank/DDBJ databases">
        <title>Genome sequence of Saitozyma podzolica DSM 27192.</title>
        <authorList>
            <person name="Aliyu H."/>
            <person name="Gorte O."/>
            <person name="Ochsenreither K."/>
        </authorList>
    </citation>
    <scope>NUCLEOTIDE SEQUENCE [LARGE SCALE GENOMIC DNA]</scope>
    <source>
        <strain evidence="3 4">DSM 27192</strain>
    </source>
</reference>
<evidence type="ECO:0000256" key="2">
    <source>
        <dbReference type="SAM" id="MobiDB-lite"/>
    </source>
</evidence>
<evidence type="ECO:0000256" key="1">
    <source>
        <dbReference type="SAM" id="Coils"/>
    </source>
</evidence>
<gene>
    <name evidence="3" type="ORF">EHS25_006071</name>
</gene>
<dbReference type="AlphaFoldDB" id="A0A427XTK5"/>
<evidence type="ECO:0000313" key="4">
    <source>
        <dbReference type="Proteomes" id="UP000279259"/>
    </source>
</evidence>
<organism evidence="3 4">
    <name type="scientific">Saitozyma podzolica</name>
    <dbReference type="NCBI Taxonomy" id="1890683"/>
    <lineage>
        <taxon>Eukaryota</taxon>
        <taxon>Fungi</taxon>
        <taxon>Dikarya</taxon>
        <taxon>Basidiomycota</taxon>
        <taxon>Agaricomycotina</taxon>
        <taxon>Tremellomycetes</taxon>
        <taxon>Tremellales</taxon>
        <taxon>Trimorphomycetaceae</taxon>
        <taxon>Saitozyma</taxon>
    </lineage>
</organism>
<keyword evidence="1" id="KW-0175">Coiled coil</keyword>
<comment type="caution">
    <text evidence="3">The sequence shown here is derived from an EMBL/GenBank/DDBJ whole genome shotgun (WGS) entry which is preliminary data.</text>
</comment>
<accession>A0A427XTK5</accession>
<feature type="coiled-coil region" evidence="1">
    <location>
        <begin position="207"/>
        <end position="234"/>
    </location>
</feature>
<keyword evidence="4" id="KW-1185">Reference proteome</keyword>
<dbReference type="Proteomes" id="UP000279259">
    <property type="component" value="Unassembled WGS sequence"/>
</dbReference>
<dbReference type="OrthoDB" id="10368968at2759"/>
<sequence>MSLSVEDLVSSLASNGNDINTNLRNEEKTLLSYIKTVDGSEARLKWQSAHEKSLESLQSLSSLSLAPQSNTEMENAPRYLGTVHVLLARIENLTRKGGDLSEDHVTQLQELLSIYVELSSRILRKIPDQTSTGAEASTSSPKSAGTERTSGSSVYTLAPEVIPAELEAAVAPEESRVQEESSATQETAAQEEDIVDASSAPTVAVDLQQLVELLKQSQTDLQTARERFEAYRDAPFGGEQAFKPDLDAANSQWLSSRKTFLETLSTYTGTDHTKLQLGGVQQGVEQMLTEARKKTTDLQQELSSLAESSTQAEGPSLNDDIITKYVETSSALADFVNPKQYEPQVGRF</sequence>
<proteinExistence type="predicted"/>
<feature type="region of interest" description="Disordered" evidence="2">
    <location>
        <begin position="129"/>
        <end position="154"/>
    </location>
</feature>
<feature type="region of interest" description="Disordered" evidence="2">
    <location>
        <begin position="170"/>
        <end position="197"/>
    </location>
</feature>
<dbReference type="EMBL" id="RSCD01000028">
    <property type="protein sequence ID" value="RSH82138.1"/>
    <property type="molecule type" value="Genomic_DNA"/>
</dbReference>
<evidence type="ECO:0000313" key="3">
    <source>
        <dbReference type="EMBL" id="RSH82138.1"/>
    </source>
</evidence>
<protein>
    <submittedName>
        <fullName evidence="3">Uncharacterized protein</fullName>
    </submittedName>
</protein>
<name>A0A427XTK5_9TREE</name>